<sequence length="408" mass="43104">MKAPDFKRLEASAAKLDAHAAAQHGNTGNGASGAAGHAVRLVCASDVKLEPVRWLWPGFLPAGMFTVLGGAPGCGKTTIALSMAATLSRALPWPDGTRCAEAGDVLIWSGEDARPVLAARLRAMGADLDRVRFIEGVDNPLRNEADAFDPGRDMPLLEATAARLPALRLLILDPIVSAVAGDAHKSNEVRRSLQPMVDLGQRLGCAVLGITHFSKGTAGREPVERITGSLAFGALARMVLVAAKGRMGEGEDAEAERVLLRAKSNIGPDSGGIGYALERKEVAAGVEGQWVRWGQCLQGSARELLADAEATEDDESTALDDACAFLSSELAHGPKPAKYLLSEARHAGHSERTLKRAKNRLGVDSQKESGGWLWRLPIKEAKEAKNSKPEPLGTVGTLGPLDAEAEVF</sequence>
<proteinExistence type="predicted"/>
<dbReference type="InterPro" id="IPR027417">
    <property type="entry name" value="P-loop_NTPase"/>
</dbReference>
<evidence type="ECO:0000259" key="2">
    <source>
        <dbReference type="SMART" id="SM00382"/>
    </source>
</evidence>
<dbReference type="Gene3D" id="3.40.50.300">
    <property type="entry name" value="P-loop containing nucleotide triphosphate hydrolases"/>
    <property type="match status" value="1"/>
</dbReference>
<comment type="caution">
    <text evidence="3">The sequence shown here is derived from an EMBL/GenBank/DDBJ whole genome shotgun (WGS) entry which is preliminary data.</text>
</comment>
<keyword evidence="4" id="KW-1185">Reference proteome</keyword>
<dbReference type="InterPro" id="IPR003593">
    <property type="entry name" value="AAA+_ATPase"/>
</dbReference>
<reference evidence="3" key="1">
    <citation type="submission" date="2020-12" db="EMBL/GenBank/DDBJ databases">
        <title>The genome sequence of Inhella sp. 1Y17.</title>
        <authorList>
            <person name="Liu Y."/>
        </authorList>
    </citation>
    <scope>NUCLEOTIDE SEQUENCE</scope>
    <source>
        <strain evidence="3">1Y17</strain>
    </source>
</reference>
<protein>
    <submittedName>
        <fullName evidence="3">AAA family ATPase</fullName>
    </submittedName>
</protein>
<name>A0A931NHK6_9BURK</name>
<evidence type="ECO:0000256" key="1">
    <source>
        <dbReference type="SAM" id="MobiDB-lite"/>
    </source>
</evidence>
<gene>
    <name evidence="3" type="ORF">I7X39_13240</name>
</gene>
<dbReference type="SUPFAM" id="SSF52540">
    <property type="entry name" value="P-loop containing nucleoside triphosphate hydrolases"/>
    <property type="match status" value="1"/>
</dbReference>
<dbReference type="AlphaFoldDB" id="A0A931NHK6"/>
<dbReference type="SMART" id="SM00382">
    <property type="entry name" value="AAA"/>
    <property type="match status" value="1"/>
</dbReference>
<dbReference type="Proteomes" id="UP000613266">
    <property type="component" value="Unassembled WGS sequence"/>
</dbReference>
<evidence type="ECO:0000313" key="3">
    <source>
        <dbReference type="EMBL" id="MBH9577863.1"/>
    </source>
</evidence>
<dbReference type="Pfam" id="PF13481">
    <property type="entry name" value="AAA_25"/>
    <property type="match status" value="1"/>
</dbReference>
<dbReference type="EMBL" id="JAEDAK010000008">
    <property type="protein sequence ID" value="MBH9577863.1"/>
    <property type="molecule type" value="Genomic_DNA"/>
</dbReference>
<feature type="domain" description="AAA+ ATPase" evidence="2">
    <location>
        <begin position="62"/>
        <end position="246"/>
    </location>
</feature>
<dbReference type="RefSeq" id="WP_198111630.1">
    <property type="nucleotide sequence ID" value="NZ_JAEDAK010000008.1"/>
</dbReference>
<evidence type="ECO:0000313" key="4">
    <source>
        <dbReference type="Proteomes" id="UP000613266"/>
    </source>
</evidence>
<accession>A0A931NHK6</accession>
<feature type="region of interest" description="Disordered" evidence="1">
    <location>
        <begin position="384"/>
        <end position="408"/>
    </location>
</feature>
<organism evidence="3 4">
    <name type="scientific">Inhella proteolytica</name>
    <dbReference type="NCBI Taxonomy" id="2795029"/>
    <lineage>
        <taxon>Bacteria</taxon>
        <taxon>Pseudomonadati</taxon>
        <taxon>Pseudomonadota</taxon>
        <taxon>Betaproteobacteria</taxon>
        <taxon>Burkholderiales</taxon>
        <taxon>Sphaerotilaceae</taxon>
        <taxon>Inhella</taxon>
    </lineage>
</organism>